<accession>A0A843ULM1</accession>
<feature type="region of interest" description="Disordered" evidence="1">
    <location>
        <begin position="1"/>
        <end position="33"/>
    </location>
</feature>
<evidence type="ECO:0000313" key="2">
    <source>
        <dbReference type="EMBL" id="MQL87132.1"/>
    </source>
</evidence>
<proteinExistence type="predicted"/>
<sequence length="239" mass="25389">MAPLGGVPPRNPPEKTVAEIYPVPSGEGDPHSHPGSLFSAGAVAVLSASSLPSAALWTSPAAAATAAAWCRPLPPPRIREGGSEEGEKKSGLVAPVGAEGWRHDGRRLRTRGGGYEVSQAQRFFSLFSLIVVLQETWHGDMFLGRGLGRKGEETIHDHQTAGEVDRGGAQQVFRSFEAIWESLAEDRRAYRNKDGCSNKKSCTEVLLKGPKGGMKDKPPNDSVPLEHPPSTPIGEGAAL</sequence>
<organism evidence="2 3">
    <name type="scientific">Colocasia esculenta</name>
    <name type="common">Wild taro</name>
    <name type="synonym">Arum esculentum</name>
    <dbReference type="NCBI Taxonomy" id="4460"/>
    <lineage>
        <taxon>Eukaryota</taxon>
        <taxon>Viridiplantae</taxon>
        <taxon>Streptophyta</taxon>
        <taxon>Embryophyta</taxon>
        <taxon>Tracheophyta</taxon>
        <taxon>Spermatophyta</taxon>
        <taxon>Magnoliopsida</taxon>
        <taxon>Liliopsida</taxon>
        <taxon>Araceae</taxon>
        <taxon>Aroideae</taxon>
        <taxon>Colocasieae</taxon>
        <taxon>Colocasia</taxon>
    </lineage>
</organism>
<name>A0A843ULM1_COLES</name>
<feature type="region of interest" description="Disordered" evidence="1">
    <location>
        <begin position="206"/>
        <end position="239"/>
    </location>
</feature>
<comment type="caution">
    <text evidence="2">The sequence shown here is derived from an EMBL/GenBank/DDBJ whole genome shotgun (WGS) entry which is preliminary data.</text>
</comment>
<evidence type="ECO:0000313" key="3">
    <source>
        <dbReference type="Proteomes" id="UP000652761"/>
    </source>
</evidence>
<reference evidence="2" key="1">
    <citation type="submission" date="2017-07" db="EMBL/GenBank/DDBJ databases">
        <title>Taro Niue Genome Assembly and Annotation.</title>
        <authorList>
            <person name="Atibalentja N."/>
            <person name="Keating K."/>
            <person name="Fields C.J."/>
        </authorList>
    </citation>
    <scope>NUCLEOTIDE SEQUENCE</scope>
    <source>
        <strain evidence="2">Niue_2</strain>
        <tissue evidence="2">Leaf</tissue>
    </source>
</reference>
<gene>
    <name evidence="2" type="ORF">Taro_019672</name>
</gene>
<dbReference type="AlphaFoldDB" id="A0A843ULM1"/>
<keyword evidence="3" id="KW-1185">Reference proteome</keyword>
<dbReference type="EMBL" id="NMUH01000955">
    <property type="protein sequence ID" value="MQL87132.1"/>
    <property type="molecule type" value="Genomic_DNA"/>
</dbReference>
<protein>
    <submittedName>
        <fullName evidence="2">Uncharacterized protein</fullName>
    </submittedName>
</protein>
<dbReference type="Proteomes" id="UP000652761">
    <property type="component" value="Unassembled WGS sequence"/>
</dbReference>
<evidence type="ECO:0000256" key="1">
    <source>
        <dbReference type="SAM" id="MobiDB-lite"/>
    </source>
</evidence>